<dbReference type="GO" id="GO:0005576">
    <property type="term" value="C:extracellular region"/>
    <property type="evidence" value="ECO:0007669"/>
    <property type="project" value="UniProtKB-SubCell"/>
</dbReference>
<evidence type="ECO:0000256" key="3">
    <source>
        <dbReference type="ARBA" id="ARBA00007799"/>
    </source>
</evidence>
<sequence>AADFSADPSINAMGIYKEAAASLKSEKSIVASYPASRGASDNVHIQGHWLNFTDVSVYHFLADMDVDCDDVYVRNDDGQNEINFGAFDARYVPWHVLSNKFYNGHKNIEPNAGDSNGAKPKVTGEASLLLADTCFPKDGMNGKKGHEPLDVLYMVFQTKFPAGVGENTMDINTLKKLGDEQAQLLANALELDGGDDGGGGASCVMSGGVLIILHRHVDCSGSQVCCIFGEVNLGTFISRNR</sequence>
<comment type="catalytic activity">
    <reaction evidence="1 10">
        <text>Endohydrolysis of beta-(1-&gt;4)-linkages between D-glucosamine residues in a partly acetylated chitosan.</text>
        <dbReference type="EC" id="3.2.1.132"/>
    </reaction>
</comment>
<proteinExistence type="inferred from homology"/>
<evidence type="ECO:0000313" key="11">
    <source>
        <dbReference type="EMBL" id="KAK0492106.1"/>
    </source>
</evidence>
<keyword evidence="5" id="KW-0732">Signal</keyword>
<evidence type="ECO:0000256" key="5">
    <source>
        <dbReference type="ARBA" id="ARBA00022729"/>
    </source>
</evidence>
<reference evidence="11" key="1">
    <citation type="submission" date="2023-06" db="EMBL/GenBank/DDBJ databases">
        <authorList>
            <consortium name="Lawrence Berkeley National Laboratory"/>
            <person name="Ahrendt S."/>
            <person name="Sahu N."/>
            <person name="Indic B."/>
            <person name="Wong-Bajracharya J."/>
            <person name="Merenyi Z."/>
            <person name="Ke H.-M."/>
            <person name="Monk M."/>
            <person name="Kocsube S."/>
            <person name="Drula E."/>
            <person name="Lipzen A."/>
            <person name="Balint B."/>
            <person name="Henrissat B."/>
            <person name="Andreopoulos B."/>
            <person name="Martin F.M."/>
            <person name="Harder C.B."/>
            <person name="Rigling D."/>
            <person name="Ford K.L."/>
            <person name="Foster G.D."/>
            <person name="Pangilinan J."/>
            <person name="Papanicolaou A."/>
            <person name="Barry K."/>
            <person name="LaButti K."/>
            <person name="Viragh M."/>
            <person name="Koriabine M."/>
            <person name="Yan M."/>
            <person name="Riley R."/>
            <person name="Champramary S."/>
            <person name="Plett K.L."/>
            <person name="Tsai I.J."/>
            <person name="Slot J."/>
            <person name="Sipos G."/>
            <person name="Plett J."/>
            <person name="Nagy L.G."/>
            <person name="Grigoriev I.V."/>
        </authorList>
    </citation>
    <scope>NUCLEOTIDE SEQUENCE</scope>
    <source>
        <strain evidence="11">HWK02</strain>
    </source>
</reference>
<dbReference type="EC" id="3.2.1.132" evidence="10"/>
<keyword evidence="8 10" id="KW-0326">Glycosidase</keyword>
<accession>A0AA39PX98</accession>
<gene>
    <name evidence="11" type="ORF">EDD18DRAFT_1079963</name>
</gene>
<dbReference type="GO" id="GO:0000272">
    <property type="term" value="P:polysaccharide catabolic process"/>
    <property type="evidence" value="ECO:0007669"/>
    <property type="project" value="UniProtKB-KW"/>
</dbReference>
<keyword evidence="6 10" id="KW-0378">Hydrolase</keyword>
<comment type="similarity">
    <text evidence="3 10">Belongs to the glycosyl hydrolase 75 family.</text>
</comment>
<keyword evidence="4" id="KW-0964">Secreted</keyword>
<dbReference type="PANTHER" id="PTHR42061">
    <property type="entry name" value="ENDO-CHITOSANASE"/>
    <property type="match status" value="1"/>
</dbReference>
<evidence type="ECO:0000256" key="8">
    <source>
        <dbReference type="ARBA" id="ARBA00023295"/>
    </source>
</evidence>
<evidence type="ECO:0000256" key="6">
    <source>
        <dbReference type="ARBA" id="ARBA00022801"/>
    </source>
</evidence>
<keyword evidence="7" id="KW-0119">Carbohydrate metabolism</keyword>
<evidence type="ECO:0000256" key="1">
    <source>
        <dbReference type="ARBA" id="ARBA00000405"/>
    </source>
</evidence>
<dbReference type="EMBL" id="JAUEPU010000031">
    <property type="protein sequence ID" value="KAK0492106.1"/>
    <property type="molecule type" value="Genomic_DNA"/>
</dbReference>
<dbReference type="PANTHER" id="PTHR42061:SF6">
    <property type="entry name" value="ENDO-CHITOSANASE"/>
    <property type="match status" value="1"/>
</dbReference>
<dbReference type="Proteomes" id="UP001175228">
    <property type="component" value="Unassembled WGS sequence"/>
</dbReference>
<keyword evidence="12" id="KW-1185">Reference proteome</keyword>
<dbReference type="Pfam" id="PF07335">
    <property type="entry name" value="Glyco_hydro_75"/>
    <property type="match status" value="1"/>
</dbReference>
<evidence type="ECO:0000256" key="9">
    <source>
        <dbReference type="ARBA" id="ARBA00023326"/>
    </source>
</evidence>
<dbReference type="InterPro" id="IPR009939">
    <property type="entry name" value="Chitosanase_fungal"/>
</dbReference>
<evidence type="ECO:0000256" key="10">
    <source>
        <dbReference type="RuleBase" id="RU361208"/>
    </source>
</evidence>
<comment type="function">
    <text evidence="10">Chitosanase catalyzing the endo-type cleavage of chitosan, the deacylated form of chitin. Chitosanase may be crucial in the degradation of the deacetylated portion of chitin in the fungal cell wall.</text>
</comment>
<keyword evidence="9 10" id="KW-0624">Polysaccharide degradation</keyword>
<protein>
    <recommendedName>
        <fullName evidence="10">Endo-chitosanase</fullName>
        <ecNumber evidence="10">3.2.1.132</ecNumber>
    </recommendedName>
</protein>
<evidence type="ECO:0000256" key="2">
    <source>
        <dbReference type="ARBA" id="ARBA00004613"/>
    </source>
</evidence>
<dbReference type="AlphaFoldDB" id="A0AA39PX98"/>
<evidence type="ECO:0000313" key="12">
    <source>
        <dbReference type="Proteomes" id="UP001175228"/>
    </source>
</evidence>
<comment type="subcellular location">
    <subcellularLocation>
        <location evidence="2 10">Secreted</location>
    </subcellularLocation>
</comment>
<name>A0AA39PX98_9AGAR</name>
<comment type="caution">
    <text evidence="11">The sequence shown here is derived from an EMBL/GenBank/DDBJ whole genome shotgun (WGS) entry which is preliminary data.</text>
</comment>
<organism evidence="11 12">
    <name type="scientific">Armillaria luteobubalina</name>
    <dbReference type="NCBI Taxonomy" id="153913"/>
    <lineage>
        <taxon>Eukaryota</taxon>
        <taxon>Fungi</taxon>
        <taxon>Dikarya</taxon>
        <taxon>Basidiomycota</taxon>
        <taxon>Agaricomycotina</taxon>
        <taxon>Agaricomycetes</taxon>
        <taxon>Agaricomycetidae</taxon>
        <taxon>Agaricales</taxon>
        <taxon>Marasmiineae</taxon>
        <taxon>Physalacriaceae</taxon>
        <taxon>Armillaria</taxon>
    </lineage>
</organism>
<dbReference type="GO" id="GO:0016977">
    <property type="term" value="F:chitosanase activity"/>
    <property type="evidence" value="ECO:0007669"/>
    <property type="project" value="UniProtKB-EC"/>
</dbReference>
<evidence type="ECO:0000256" key="4">
    <source>
        <dbReference type="ARBA" id="ARBA00022525"/>
    </source>
</evidence>
<evidence type="ECO:0000256" key="7">
    <source>
        <dbReference type="ARBA" id="ARBA00023277"/>
    </source>
</evidence>
<feature type="non-terminal residue" evidence="11">
    <location>
        <position position="241"/>
    </location>
</feature>